<dbReference type="Gene3D" id="3.20.20.80">
    <property type="entry name" value="Glycosidases"/>
    <property type="match status" value="1"/>
</dbReference>
<organism evidence="1 2">
    <name type="scientific">Trichophyton interdigitale</name>
    <dbReference type="NCBI Taxonomy" id="101480"/>
    <lineage>
        <taxon>Eukaryota</taxon>
        <taxon>Fungi</taxon>
        <taxon>Dikarya</taxon>
        <taxon>Ascomycota</taxon>
        <taxon>Pezizomycotina</taxon>
        <taxon>Eurotiomycetes</taxon>
        <taxon>Eurotiomycetidae</taxon>
        <taxon>Onygenales</taxon>
        <taxon>Arthrodermataceae</taxon>
        <taxon>Trichophyton</taxon>
    </lineage>
</organism>
<sequence>MSMVRKENQRRSLAKEDAIKPFHDKKAGVKTTRKRSNKKKEFAAELGLGGYLIWAIDQDDDQRSALQAILSPKSLGTFKHAAKDASYYEVSFEYFCAKTSRVIT</sequence>
<evidence type="ECO:0000313" key="1">
    <source>
        <dbReference type="EMBL" id="KAF3894003.1"/>
    </source>
</evidence>
<name>A0A9P4YF15_9EURO</name>
<gene>
    <name evidence="1" type="ORF">GY632_3961</name>
</gene>
<reference evidence="1" key="1">
    <citation type="submission" date="2020-03" db="EMBL/GenBank/DDBJ databases">
        <title>Whole Genome Sequence of Trichophyton interdigitale from India.</title>
        <authorList>
            <person name="Kumar P."/>
        </authorList>
    </citation>
    <scope>NUCLEOTIDE SEQUENCE</scope>
    <source>
        <strain evidence="1">UCMS-IGIB-CI14</strain>
    </source>
</reference>
<dbReference type="Proteomes" id="UP000749309">
    <property type="component" value="Unassembled WGS sequence"/>
</dbReference>
<comment type="caution">
    <text evidence="1">The sequence shown here is derived from an EMBL/GenBank/DDBJ whole genome shotgun (WGS) entry which is preliminary data.</text>
</comment>
<evidence type="ECO:0000313" key="2">
    <source>
        <dbReference type="Proteomes" id="UP000749309"/>
    </source>
</evidence>
<dbReference type="EMBL" id="JAAQVJ010000125">
    <property type="protein sequence ID" value="KAF3894003.1"/>
    <property type="molecule type" value="Genomic_DNA"/>
</dbReference>
<protein>
    <submittedName>
        <fullName evidence="1">Uncharacterized protein</fullName>
    </submittedName>
</protein>
<accession>A0A9P4YF15</accession>
<dbReference type="AlphaFoldDB" id="A0A9P4YF15"/>
<proteinExistence type="predicted"/>